<reference evidence="4" key="1">
    <citation type="submission" date="2020-02" db="EMBL/GenBank/DDBJ databases">
        <authorList>
            <person name="Scholz U."/>
            <person name="Mascher M."/>
            <person name="Fiebig A."/>
        </authorList>
    </citation>
    <scope>NUCLEOTIDE SEQUENCE</scope>
</reference>
<evidence type="ECO:0000259" key="3">
    <source>
        <dbReference type="Pfam" id="PF25279"/>
    </source>
</evidence>
<dbReference type="InterPro" id="IPR045068">
    <property type="entry name" value="BACURD1-3"/>
</dbReference>
<dbReference type="GO" id="GO:0051260">
    <property type="term" value="P:protein homooligomerization"/>
    <property type="evidence" value="ECO:0007669"/>
    <property type="project" value="InterPro"/>
</dbReference>
<sequence length="486" mass="52384">MESHDTSTTQPDDRVELNVGGVIFQTTASTLRSGGPDSLLAVLSGAGRRPIFIDRDPEIFSVLLFILRTGSLPSTARRFPMRELAEEGLYYGIEPLLRAAAAPRPLIGFDAAPVADIRPAADGVATAFSAGAEDGSLWIAHGGQISSYDWTLSHAGTVRTHLDDITSLRRAWQDVAVVGSAESPGLHLYDTARGRHIGAVHWTDASDPRVYKATVSAIAADPGSDGDTIYAAFECPHRENCILAVDRATLRPSGEIGRLSGSSIKSTVATKLVTVRGRGLLFASAVSAGAFGYSGYMRLWDPRTREAVWETTEPGSGRSSTRFGDSFADADVDWEEPSPAIYKVCWKSGDVGVADLRMLGDDPWVYLEERSAGLRSDSGGEGGILHCYKKQVFVSRTEGLEVWSPIDERDEEERAAAVVVAAGAEEEQRKPAFRRNFVDRVEHAARGVIRRMEGGGDRLFVSREGAEGVEVWESSDSVGTIAVTPD</sequence>
<organism evidence="4 5">
    <name type="scientific">Spirodela intermedia</name>
    <name type="common">Intermediate duckweed</name>
    <dbReference type="NCBI Taxonomy" id="51605"/>
    <lineage>
        <taxon>Eukaryota</taxon>
        <taxon>Viridiplantae</taxon>
        <taxon>Streptophyta</taxon>
        <taxon>Embryophyta</taxon>
        <taxon>Tracheophyta</taxon>
        <taxon>Spermatophyta</taxon>
        <taxon>Magnoliopsida</taxon>
        <taxon>Liliopsida</taxon>
        <taxon>Araceae</taxon>
        <taxon>Lemnoideae</taxon>
        <taxon>Spirodela</taxon>
    </lineage>
</organism>
<name>A0A7I8KLQ5_SPIIN</name>
<keyword evidence="5" id="KW-1185">Reference proteome</keyword>
<dbReference type="OrthoDB" id="2414723at2759"/>
<comment type="pathway">
    <text evidence="1">Protein modification; protein ubiquitination.</text>
</comment>
<gene>
    <name evidence="4" type="ORF">SI8410_06008729</name>
</gene>
<dbReference type="InterPro" id="IPR011047">
    <property type="entry name" value="Quinoprotein_ADH-like_sf"/>
</dbReference>
<dbReference type="InterPro" id="IPR003131">
    <property type="entry name" value="T1-type_BTB"/>
</dbReference>
<evidence type="ECO:0000259" key="2">
    <source>
        <dbReference type="Pfam" id="PF02214"/>
    </source>
</evidence>
<evidence type="ECO:0008006" key="6">
    <source>
        <dbReference type="Google" id="ProtNLM"/>
    </source>
</evidence>
<dbReference type="PANTHER" id="PTHR11145">
    <property type="entry name" value="BTB/POZ DOMAIN-CONTAINING ADAPTER FOR CUL3-MEDIATED RHOA DEGRADATION PROTEIN FAMILY MEMBER"/>
    <property type="match status" value="1"/>
</dbReference>
<protein>
    <recommendedName>
        <fullName evidence="6">BTB/POZ domain-containing protein</fullName>
    </recommendedName>
</protein>
<dbReference type="Gene3D" id="3.30.710.10">
    <property type="entry name" value="Potassium Channel Kv1.1, Chain A"/>
    <property type="match status" value="1"/>
</dbReference>
<dbReference type="Pfam" id="PF02214">
    <property type="entry name" value="BTB_2"/>
    <property type="match status" value="1"/>
</dbReference>
<dbReference type="SUPFAM" id="SSF54695">
    <property type="entry name" value="POZ domain"/>
    <property type="match status" value="1"/>
</dbReference>
<feature type="domain" description="Potassium channel tetramerisation-type BTB" evidence="2">
    <location>
        <begin position="15"/>
        <end position="96"/>
    </location>
</feature>
<dbReference type="InterPro" id="IPR057441">
    <property type="entry name" value="Beta_prop_At2g24240"/>
</dbReference>
<dbReference type="SUPFAM" id="SSF50998">
    <property type="entry name" value="Quinoprotein alcohol dehydrogenase-like"/>
    <property type="match status" value="1"/>
</dbReference>
<proteinExistence type="predicted"/>
<dbReference type="AlphaFoldDB" id="A0A7I8KLQ5"/>
<dbReference type="PANTHER" id="PTHR11145:SF8">
    <property type="entry name" value="RE57120P"/>
    <property type="match status" value="1"/>
</dbReference>
<evidence type="ECO:0000313" key="5">
    <source>
        <dbReference type="Proteomes" id="UP000663760"/>
    </source>
</evidence>
<feature type="domain" description="At2g24240-like C-terminal beta-propeller" evidence="3">
    <location>
        <begin position="121"/>
        <end position="406"/>
    </location>
</feature>
<dbReference type="EMBL" id="LR746269">
    <property type="protein sequence ID" value="CAA7398064.1"/>
    <property type="molecule type" value="Genomic_DNA"/>
</dbReference>
<dbReference type="Proteomes" id="UP000663760">
    <property type="component" value="Chromosome 6"/>
</dbReference>
<dbReference type="Pfam" id="PF25279">
    <property type="entry name" value="Beta_prop_At2g24240"/>
    <property type="match status" value="1"/>
</dbReference>
<dbReference type="InterPro" id="IPR011333">
    <property type="entry name" value="SKP1/BTB/POZ_sf"/>
</dbReference>
<dbReference type="CDD" id="cd18316">
    <property type="entry name" value="BTB_POZ_KCTD-like"/>
    <property type="match status" value="1"/>
</dbReference>
<evidence type="ECO:0000313" key="4">
    <source>
        <dbReference type="EMBL" id="CAA7398064.1"/>
    </source>
</evidence>
<accession>A0A7I8KLQ5</accession>
<evidence type="ECO:0000256" key="1">
    <source>
        <dbReference type="ARBA" id="ARBA00004906"/>
    </source>
</evidence>